<name>X1SIP4_9ZZZZ</name>
<comment type="caution">
    <text evidence="1">The sequence shown here is derived from an EMBL/GenBank/DDBJ whole genome shotgun (WGS) entry which is preliminary data.</text>
</comment>
<organism evidence="1">
    <name type="scientific">marine sediment metagenome</name>
    <dbReference type="NCBI Taxonomy" id="412755"/>
    <lineage>
        <taxon>unclassified sequences</taxon>
        <taxon>metagenomes</taxon>
        <taxon>ecological metagenomes</taxon>
    </lineage>
</organism>
<accession>X1SIP4</accession>
<proteinExistence type="predicted"/>
<dbReference type="AlphaFoldDB" id="X1SIP4"/>
<sequence length="52" mass="5599">DACHLGVKDGHIVAECDSIEASQELALLLAEDVFIRIKPTKVTEPTPEPVAE</sequence>
<feature type="non-terminal residue" evidence="1">
    <location>
        <position position="1"/>
    </location>
</feature>
<reference evidence="1" key="1">
    <citation type="journal article" date="2014" name="Front. Microbiol.">
        <title>High frequency of phylogenetically diverse reductive dehalogenase-homologous genes in deep subseafloor sedimentary metagenomes.</title>
        <authorList>
            <person name="Kawai M."/>
            <person name="Futagami T."/>
            <person name="Toyoda A."/>
            <person name="Takaki Y."/>
            <person name="Nishi S."/>
            <person name="Hori S."/>
            <person name="Arai W."/>
            <person name="Tsubouchi T."/>
            <person name="Morono Y."/>
            <person name="Uchiyama I."/>
            <person name="Ito T."/>
            <person name="Fujiyama A."/>
            <person name="Inagaki F."/>
            <person name="Takami H."/>
        </authorList>
    </citation>
    <scope>NUCLEOTIDE SEQUENCE</scope>
    <source>
        <strain evidence="1">Expedition CK06-06</strain>
    </source>
</reference>
<evidence type="ECO:0000313" key="1">
    <source>
        <dbReference type="EMBL" id="GAI92833.1"/>
    </source>
</evidence>
<dbReference type="EMBL" id="BARW01021860">
    <property type="protein sequence ID" value="GAI92833.1"/>
    <property type="molecule type" value="Genomic_DNA"/>
</dbReference>
<gene>
    <name evidence="1" type="ORF">S12H4_36642</name>
</gene>
<protein>
    <submittedName>
        <fullName evidence="1">Uncharacterized protein</fullName>
    </submittedName>
</protein>